<accession>A0A7C8YZN3</accession>
<protein>
    <submittedName>
        <fullName evidence="2">Uncharacterized protein</fullName>
    </submittedName>
</protein>
<reference evidence="2" key="2">
    <citation type="submission" date="2020-07" db="EMBL/GenBank/DDBJ databases">
        <authorList>
            <person name="Vera ALvarez R."/>
            <person name="Arias-Moreno D.M."/>
            <person name="Jimenez-Jacinto V."/>
            <person name="Jimenez-Bremont J.F."/>
            <person name="Swaminathan K."/>
            <person name="Moose S.P."/>
            <person name="Guerrero-Gonzalez M.L."/>
            <person name="Marino-Ramirez L."/>
            <person name="Landsman D."/>
            <person name="Rodriguez-Kessler M."/>
            <person name="Delgado-Sanchez P."/>
        </authorList>
    </citation>
    <scope>NUCLEOTIDE SEQUENCE</scope>
    <source>
        <tissue evidence="2">Cladode</tissue>
    </source>
</reference>
<dbReference type="EMBL" id="GISG01071432">
    <property type="protein sequence ID" value="MBA4629975.1"/>
    <property type="molecule type" value="Transcribed_RNA"/>
</dbReference>
<feature type="region of interest" description="Disordered" evidence="1">
    <location>
        <begin position="1"/>
        <end position="100"/>
    </location>
</feature>
<reference evidence="2" key="1">
    <citation type="journal article" date="2013" name="J. Plant Res.">
        <title>Effect of fungi and light on seed germination of three Opuntia species from semiarid lands of central Mexico.</title>
        <authorList>
            <person name="Delgado-Sanchez P."/>
            <person name="Jimenez-Bremont J.F."/>
            <person name="Guerrero-Gonzalez Mde L."/>
            <person name="Flores J."/>
        </authorList>
    </citation>
    <scope>NUCLEOTIDE SEQUENCE</scope>
    <source>
        <tissue evidence="2">Cladode</tissue>
    </source>
</reference>
<sequence length="100" mass="11212">MRARQKKETLVNQFSIRKSKAISMAPKSQDTSPKQTSQKNKNNSNTAAVRTKIHAKNAEARNNNSFISSHPRSHHLHSKVQQNSTGMESKFRASSSTEYG</sequence>
<feature type="compositionally biased region" description="Polar residues" evidence="1">
    <location>
        <begin position="60"/>
        <end position="70"/>
    </location>
</feature>
<name>A0A7C8YZN3_OPUST</name>
<evidence type="ECO:0000313" key="2">
    <source>
        <dbReference type="EMBL" id="MBA4629975.1"/>
    </source>
</evidence>
<organism evidence="2">
    <name type="scientific">Opuntia streptacantha</name>
    <name type="common">Prickly pear cactus</name>
    <name type="synonym">Opuntia cardona</name>
    <dbReference type="NCBI Taxonomy" id="393608"/>
    <lineage>
        <taxon>Eukaryota</taxon>
        <taxon>Viridiplantae</taxon>
        <taxon>Streptophyta</taxon>
        <taxon>Embryophyta</taxon>
        <taxon>Tracheophyta</taxon>
        <taxon>Spermatophyta</taxon>
        <taxon>Magnoliopsida</taxon>
        <taxon>eudicotyledons</taxon>
        <taxon>Gunneridae</taxon>
        <taxon>Pentapetalae</taxon>
        <taxon>Caryophyllales</taxon>
        <taxon>Cactineae</taxon>
        <taxon>Cactaceae</taxon>
        <taxon>Opuntioideae</taxon>
        <taxon>Opuntia</taxon>
    </lineage>
</organism>
<feature type="compositionally biased region" description="Low complexity" evidence="1">
    <location>
        <begin position="35"/>
        <end position="48"/>
    </location>
</feature>
<proteinExistence type="predicted"/>
<dbReference type="AlphaFoldDB" id="A0A7C8YZN3"/>
<evidence type="ECO:0000256" key="1">
    <source>
        <dbReference type="SAM" id="MobiDB-lite"/>
    </source>
</evidence>
<feature type="compositionally biased region" description="Polar residues" evidence="1">
    <location>
        <begin position="79"/>
        <end position="100"/>
    </location>
</feature>